<proteinExistence type="inferred from homology"/>
<protein>
    <submittedName>
        <fullName evidence="3">Plasmid stabilization system protein ParE</fullName>
    </submittedName>
</protein>
<keyword evidence="4" id="KW-1185">Reference proteome</keyword>
<comment type="caution">
    <text evidence="3">The sequence shown here is derived from an EMBL/GenBank/DDBJ whole genome shotgun (WGS) entry which is preliminary data.</text>
</comment>
<dbReference type="AlphaFoldDB" id="A0A2S6H218"/>
<dbReference type="Pfam" id="PF05016">
    <property type="entry name" value="ParE_toxin"/>
    <property type="match status" value="1"/>
</dbReference>
<comment type="similarity">
    <text evidence="1">Belongs to the RelE toxin family.</text>
</comment>
<dbReference type="InterPro" id="IPR051803">
    <property type="entry name" value="TA_system_RelE-like_toxin"/>
</dbReference>
<evidence type="ECO:0000256" key="1">
    <source>
        <dbReference type="ARBA" id="ARBA00006226"/>
    </source>
</evidence>
<reference evidence="3 4" key="1">
    <citation type="submission" date="2018-02" db="EMBL/GenBank/DDBJ databases">
        <title>Subsurface microbial communities from deep shales in Ohio and West Virginia, USA.</title>
        <authorList>
            <person name="Wrighton K."/>
        </authorList>
    </citation>
    <scope>NUCLEOTIDE SEQUENCE [LARGE SCALE GENOMIC DNA]</scope>
    <source>
        <strain evidence="3 4">OWC-G53F</strain>
    </source>
</reference>
<evidence type="ECO:0000313" key="3">
    <source>
        <dbReference type="EMBL" id="PPK71504.1"/>
    </source>
</evidence>
<dbReference type="Proteomes" id="UP000238071">
    <property type="component" value="Unassembled WGS sequence"/>
</dbReference>
<sequence>MPRLLKKPQAETDLDEIWWHIAQDSPNNADKFMDSIQEKCFLIAEFPGLGESRDELAQDLRSFPVGSYLIFYLPLKDAPTLSGFCTAPATLKHCSISRTGWAAMQVKLEPANRSAFA</sequence>
<dbReference type="Gene3D" id="3.30.2310.20">
    <property type="entry name" value="RelE-like"/>
    <property type="match status" value="1"/>
</dbReference>
<name>A0A2S6H218_9GAMM</name>
<dbReference type="EMBL" id="PTIY01000007">
    <property type="protein sequence ID" value="PPK71504.1"/>
    <property type="molecule type" value="Genomic_DNA"/>
</dbReference>
<gene>
    <name evidence="3" type="ORF">B0F88_10728</name>
</gene>
<dbReference type="InterPro" id="IPR035093">
    <property type="entry name" value="RelE/ParE_toxin_dom_sf"/>
</dbReference>
<dbReference type="PANTHER" id="PTHR33755:SF6">
    <property type="entry name" value="PLASMID STABILIZATION SYSTEM PROTEIN"/>
    <property type="match status" value="1"/>
</dbReference>
<dbReference type="RefSeq" id="WP_219820820.1">
    <property type="nucleotide sequence ID" value="NZ_PTIY01000007.1"/>
</dbReference>
<evidence type="ECO:0000313" key="4">
    <source>
        <dbReference type="Proteomes" id="UP000238071"/>
    </source>
</evidence>
<dbReference type="InterPro" id="IPR007712">
    <property type="entry name" value="RelE/ParE_toxin"/>
</dbReference>
<dbReference type="PANTHER" id="PTHR33755">
    <property type="entry name" value="TOXIN PARE1-RELATED"/>
    <property type="match status" value="1"/>
</dbReference>
<keyword evidence="2" id="KW-1277">Toxin-antitoxin system</keyword>
<organism evidence="3 4">
    <name type="scientific">Methylobacter tundripaludum</name>
    <dbReference type="NCBI Taxonomy" id="173365"/>
    <lineage>
        <taxon>Bacteria</taxon>
        <taxon>Pseudomonadati</taxon>
        <taxon>Pseudomonadota</taxon>
        <taxon>Gammaproteobacteria</taxon>
        <taxon>Methylococcales</taxon>
        <taxon>Methylococcaceae</taxon>
        <taxon>Methylobacter</taxon>
    </lineage>
</organism>
<accession>A0A2S6H218</accession>
<evidence type="ECO:0000256" key="2">
    <source>
        <dbReference type="ARBA" id="ARBA00022649"/>
    </source>
</evidence>